<proteinExistence type="predicted"/>
<accession>A0A2T3MS66</accession>
<dbReference type="AlphaFoldDB" id="A0A2T3MS66"/>
<reference evidence="1 2" key="1">
    <citation type="submission" date="2018-01" db="EMBL/GenBank/DDBJ databases">
        <title>Whole genome sequencing of Histamine producing bacteria.</title>
        <authorList>
            <person name="Butler K."/>
        </authorList>
    </citation>
    <scope>NUCLEOTIDE SEQUENCE [LARGE SCALE GENOMIC DNA]</scope>
    <source>
        <strain evidence="1 2">NCIMB 13481</strain>
    </source>
</reference>
<evidence type="ECO:0000313" key="2">
    <source>
        <dbReference type="Proteomes" id="UP000241954"/>
    </source>
</evidence>
<sequence>MFIHHVNDIDWLVITAFEELKTLFIEEAGTIPGCFSTTSELNLIDQAKRSYGYLPTLNGVITDTGTFQSQNNEADLDPQLACLVEGRGRVFIYHGSFVAFVNDEQTFITRMD</sequence>
<dbReference type="EMBL" id="PYLW01000001">
    <property type="protein sequence ID" value="PSV99950.1"/>
    <property type="molecule type" value="Genomic_DNA"/>
</dbReference>
<dbReference type="RefSeq" id="WP_107236498.1">
    <property type="nucleotide sequence ID" value="NZ_PYLW01000001.1"/>
</dbReference>
<comment type="caution">
    <text evidence="1">The sequence shown here is derived from an EMBL/GenBank/DDBJ whole genome shotgun (WGS) entry which is preliminary data.</text>
</comment>
<name>A0A2T3MS66_9GAMM</name>
<evidence type="ECO:0000313" key="1">
    <source>
        <dbReference type="EMBL" id="PSV99950.1"/>
    </source>
</evidence>
<gene>
    <name evidence="1" type="ORF">C9I88_00730</name>
</gene>
<dbReference type="Proteomes" id="UP000241954">
    <property type="component" value="Unassembled WGS sequence"/>
</dbReference>
<protein>
    <submittedName>
        <fullName evidence="1">Cytosolic protein</fullName>
    </submittedName>
</protein>
<organism evidence="1 2">
    <name type="scientific">Photobacterium iliopiscarium</name>
    <dbReference type="NCBI Taxonomy" id="56192"/>
    <lineage>
        <taxon>Bacteria</taxon>
        <taxon>Pseudomonadati</taxon>
        <taxon>Pseudomonadota</taxon>
        <taxon>Gammaproteobacteria</taxon>
        <taxon>Vibrionales</taxon>
        <taxon>Vibrionaceae</taxon>
        <taxon>Photobacterium</taxon>
    </lineage>
</organism>